<dbReference type="RefSeq" id="WP_184796051.1">
    <property type="nucleotide sequence ID" value="NZ_JACHMY010000001.1"/>
</dbReference>
<dbReference type="Pfam" id="PF14430">
    <property type="entry name" value="Imm1"/>
    <property type="match status" value="1"/>
</dbReference>
<sequence>MSFTARAYYHHGHDENPVVITAAEDAQALVDAMVRQPAESSTAALYIAERPRHEIGVPDHELRFGVLADRKLGGIRYVNGLDAWYAVGTQDGPDPVGYQYMGHEELFPADSLVELDVVVAVVNDFLATGAERRPAGASWAPWPEETLGQEEDDGFVDL</sequence>
<keyword evidence="2" id="KW-1185">Reference proteome</keyword>
<reference evidence="1 2" key="1">
    <citation type="submission" date="2020-08" db="EMBL/GenBank/DDBJ databases">
        <title>Sequencing the genomes of 1000 actinobacteria strains.</title>
        <authorList>
            <person name="Klenk H.-P."/>
        </authorList>
    </citation>
    <scope>NUCLEOTIDE SEQUENCE [LARGE SCALE GENOMIC DNA]</scope>
    <source>
        <strain evidence="1 2">DSM 28967</strain>
    </source>
</reference>
<comment type="caution">
    <text evidence="1">The sequence shown here is derived from an EMBL/GenBank/DDBJ whole genome shotgun (WGS) entry which is preliminary data.</text>
</comment>
<evidence type="ECO:0008006" key="3">
    <source>
        <dbReference type="Google" id="ProtNLM"/>
    </source>
</evidence>
<dbReference type="InterPro" id="IPR025680">
    <property type="entry name" value="DddI"/>
</dbReference>
<gene>
    <name evidence="1" type="ORF">HDA39_003286</name>
</gene>
<evidence type="ECO:0000313" key="1">
    <source>
        <dbReference type="EMBL" id="MBB5836552.1"/>
    </source>
</evidence>
<name>A0A7W9MUT6_9ACTN</name>
<dbReference type="AlphaFoldDB" id="A0A7W9MUT6"/>
<accession>A0A7W9MUT6</accession>
<dbReference type="Proteomes" id="UP000549971">
    <property type="component" value="Unassembled WGS sequence"/>
</dbReference>
<protein>
    <recommendedName>
        <fullName evidence="3">Immunity protein Imm1</fullName>
    </recommendedName>
</protein>
<evidence type="ECO:0000313" key="2">
    <source>
        <dbReference type="Proteomes" id="UP000549971"/>
    </source>
</evidence>
<dbReference type="EMBL" id="JACHMY010000001">
    <property type="protein sequence ID" value="MBB5836552.1"/>
    <property type="molecule type" value="Genomic_DNA"/>
</dbReference>
<proteinExistence type="predicted"/>
<organism evidence="1 2">
    <name type="scientific">Kribbella italica</name>
    <dbReference type="NCBI Taxonomy" id="1540520"/>
    <lineage>
        <taxon>Bacteria</taxon>
        <taxon>Bacillati</taxon>
        <taxon>Actinomycetota</taxon>
        <taxon>Actinomycetes</taxon>
        <taxon>Propionibacteriales</taxon>
        <taxon>Kribbellaceae</taxon>
        <taxon>Kribbella</taxon>
    </lineage>
</organism>